<accession>A0A0H5RWH3</accession>
<feature type="transmembrane region" description="Helical" evidence="1">
    <location>
        <begin position="6"/>
        <end position="27"/>
    </location>
</feature>
<feature type="transmembrane region" description="Helical" evidence="1">
    <location>
        <begin position="156"/>
        <end position="181"/>
    </location>
</feature>
<name>A0A0H5RWH3_9MYCO</name>
<feature type="domain" description="DUF4126" evidence="2">
    <location>
        <begin position="3"/>
        <end position="185"/>
    </location>
</feature>
<keyword evidence="1" id="KW-0472">Membrane</keyword>
<evidence type="ECO:0000256" key="1">
    <source>
        <dbReference type="SAM" id="Phobius"/>
    </source>
</evidence>
<dbReference type="InterPro" id="IPR025196">
    <property type="entry name" value="DUF4126"/>
</dbReference>
<evidence type="ECO:0000259" key="2">
    <source>
        <dbReference type="Pfam" id="PF13548"/>
    </source>
</evidence>
<proteinExistence type="predicted"/>
<dbReference type="Proteomes" id="UP000199147">
    <property type="component" value="Unassembled WGS sequence"/>
</dbReference>
<gene>
    <name evidence="3" type="ORF">BN2156_05067</name>
</gene>
<keyword evidence="4" id="KW-1185">Reference proteome</keyword>
<feature type="transmembrane region" description="Helical" evidence="1">
    <location>
        <begin position="39"/>
        <end position="62"/>
    </location>
</feature>
<keyword evidence="1" id="KW-1133">Transmembrane helix</keyword>
<dbReference type="RefSeq" id="WP_090517758.1">
    <property type="nucleotide sequence ID" value="NZ_CWKH01000003.1"/>
</dbReference>
<reference evidence="4" key="1">
    <citation type="submission" date="2015-07" db="EMBL/GenBank/DDBJ databases">
        <authorList>
            <person name="Urmite Genomes"/>
        </authorList>
    </citation>
    <scope>NUCLEOTIDE SEQUENCE [LARGE SCALE GENOMIC DNA]</scope>
    <source>
        <strain evidence="4">type strain: ATCC 49404</strain>
    </source>
</reference>
<evidence type="ECO:0000313" key="4">
    <source>
        <dbReference type="Proteomes" id="UP000199147"/>
    </source>
</evidence>
<dbReference type="AlphaFoldDB" id="A0A0H5RWH3"/>
<dbReference type="STRING" id="146018.BN2156_05067"/>
<protein>
    <recommendedName>
        <fullName evidence="2">DUF4126 domain-containing protein</fullName>
    </recommendedName>
</protein>
<dbReference type="OrthoDB" id="181455at2"/>
<dbReference type="EMBL" id="CWKH01000003">
    <property type="protein sequence ID" value="CRZ18166.1"/>
    <property type="molecule type" value="Genomic_DNA"/>
</dbReference>
<dbReference type="Pfam" id="PF13548">
    <property type="entry name" value="DUF4126"/>
    <property type="match status" value="1"/>
</dbReference>
<evidence type="ECO:0000313" key="3">
    <source>
        <dbReference type="EMBL" id="CRZ18166.1"/>
    </source>
</evidence>
<organism evidence="3 4">
    <name type="scientific">Mycolicibacterium neworleansense</name>
    <dbReference type="NCBI Taxonomy" id="146018"/>
    <lineage>
        <taxon>Bacteria</taxon>
        <taxon>Bacillati</taxon>
        <taxon>Actinomycetota</taxon>
        <taxon>Actinomycetes</taxon>
        <taxon>Mycobacteriales</taxon>
        <taxon>Mycobacteriaceae</taxon>
        <taxon>Mycolicibacterium</taxon>
    </lineage>
</organism>
<sequence length="214" mass="22306">MELLTGFGLATAAGLNAYIPLLALGLLSRFTHLVALPPGWSWLENGWVMAIVAVLLIVEVVADKIPALDSVNDTIQTFVRPTAGGIVFGSGTASQTAAVADPGAFAQSGQWIPVAIGAVTALVVSLTKSTVRPAANVATAGVAAPVLSTVEDVTSIGLVFVAILLPVLVLVALLALIWGAFRLWRWRRRRSEAKVGVNARTNAAPRPAAVDPWE</sequence>
<keyword evidence="1" id="KW-0812">Transmembrane</keyword>